<dbReference type="PANTHER" id="PTHR34301:SF8">
    <property type="entry name" value="ATPASE DOMAIN-CONTAINING PROTEIN"/>
    <property type="match status" value="1"/>
</dbReference>
<accession>B3QUK3</accession>
<dbReference type="HOGENOM" id="CLU_054748_0_0_10"/>
<protein>
    <submittedName>
        <fullName evidence="1">Uncharacterized protein</fullName>
    </submittedName>
</protein>
<dbReference type="eggNOG" id="COG1672">
    <property type="taxonomic scope" value="Bacteria"/>
</dbReference>
<gene>
    <name evidence="1" type="ordered locus">Ctha_0438</name>
</gene>
<name>B3QUK3_CHLT3</name>
<keyword evidence="2" id="KW-1185">Reference proteome</keyword>
<evidence type="ECO:0000313" key="2">
    <source>
        <dbReference type="Proteomes" id="UP000001208"/>
    </source>
</evidence>
<dbReference type="STRING" id="517418.Ctha_0438"/>
<sequence>MAWIRPKTITGPPAEGERYLRREYINSGFWHHIKSGAHIVFSAPRRVGKTSIMKDLAKNPPEGILAFYDIIESDKTQKDLFKRLFNLLLERTKTHERLFERIRQYLKEIKIGGASVTGEADSITGGINFDKVELDYKNELLRLIEHLGKEKVRIVFLLDEFPEVIRSIELSEGQQTAIDTLHTLREIRQHEKFKNFTFVFAGSIGIHHVVASLERPALINDLHPIHVEQLTNDEAHELLAQLLDGATMQIGDDKKAYFLRKIDHRLPYYIQLMVEKCDEILNKAGRDVLTNHDIDAAFEMIIKEGRNFDDWESRLKRYVQREDAKYCIGILTRCAHSEPYSIQEAYNYSKKDVPAAPYKQLLDNVLIKDGYLVEENRSYRFLSPFLKEWWKHRHPKFEIEDL</sequence>
<dbReference type="EMBL" id="CP001100">
    <property type="protein sequence ID" value="ACF12909.1"/>
    <property type="molecule type" value="Genomic_DNA"/>
</dbReference>
<dbReference type="PANTHER" id="PTHR34301">
    <property type="entry name" value="DNA-BINDING PROTEIN-RELATED"/>
    <property type="match status" value="1"/>
</dbReference>
<dbReference type="AlphaFoldDB" id="B3QUK3"/>
<dbReference type="Proteomes" id="UP000001208">
    <property type="component" value="Chromosome"/>
</dbReference>
<reference evidence="1 2" key="1">
    <citation type="submission" date="2008-06" db="EMBL/GenBank/DDBJ databases">
        <title>Complete sequence of Chloroherpeton thalassium ATCC 35110.</title>
        <authorList>
            <consortium name="US DOE Joint Genome Institute"/>
            <person name="Lucas S."/>
            <person name="Copeland A."/>
            <person name="Lapidus A."/>
            <person name="Glavina del Rio T."/>
            <person name="Dalin E."/>
            <person name="Tice H."/>
            <person name="Bruce D."/>
            <person name="Goodwin L."/>
            <person name="Pitluck S."/>
            <person name="Schmutz J."/>
            <person name="Larimer F."/>
            <person name="Land M."/>
            <person name="Hauser L."/>
            <person name="Kyrpides N."/>
            <person name="Mikhailova N."/>
            <person name="Liu Z."/>
            <person name="Li T."/>
            <person name="Zhao F."/>
            <person name="Overmann J."/>
            <person name="Bryant D.A."/>
            <person name="Richardson P."/>
        </authorList>
    </citation>
    <scope>NUCLEOTIDE SEQUENCE [LARGE SCALE GENOMIC DNA]</scope>
    <source>
        <strain evidence="2">ATCC 35110 / GB-78</strain>
    </source>
</reference>
<dbReference type="SUPFAM" id="SSF52540">
    <property type="entry name" value="P-loop containing nucleoside triphosphate hydrolases"/>
    <property type="match status" value="1"/>
</dbReference>
<dbReference type="RefSeq" id="WP_012498993.1">
    <property type="nucleotide sequence ID" value="NC_011026.1"/>
</dbReference>
<organism evidence="1 2">
    <name type="scientific">Chloroherpeton thalassium (strain ATCC 35110 / GB-78)</name>
    <dbReference type="NCBI Taxonomy" id="517418"/>
    <lineage>
        <taxon>Bacteria</taxon>
        <taxon>Pseudomonadati</taxon>
        <taxon>Chlorobiota</taxon>
        <taxon>Chlorobiia</taxon>
        <taxon>Chlorobiales</taxon>
        <taxon>Chloroherpetonaceae</taxon>
        <taxon>Chloroherpeton</taxon>
    </lineage>
</organism>
<dbReference type="Gene3D" id="3.40.50.300">
    <property type="entry name" value="P-loop containing nucleotide triphosphate hydrolases"/>
    <property type="match status" value="1"/>
</dbReference>
<dbReference type="OrthoDB" id="9805535at2"/>
<dbReference type="KEGG" id="cts:Ctha_0438"/>
<proteinExistence type="predicted"/>
<dbReference type="InterPro" id="IPR027417">
    <property type="entry name" value="P-loop_NTPase"/>
</dbReference>
<evidence type="ECO:0000313" key="1">
    <source>
        <dbReference type="EMBL" id="ACF12909.1"/>
    </source>
</evidence>